<dbReference type="EMBL" id="SZQL01000004">
    <property type="protein sequence ID" value="TKK69868.1"/>
    <property type="molecule type" value="Genomic_DNA"/>
</dbReference>
<dbReference type="Pfam" id="PF19420">
    <property type="entry name" value="DDAH_eukar"/>
    <property type="match status" value="1"/>
</dbReference>
<accession>A0A4U3L431</accession>
<dbReference type="AlphaFoldDB" id="A0A4U3L431"/>
<dbReference type="NCBIfam" id="NF046062">
    <property type="entry name" value="citrull_CtlX"/>
    <property type="match status" value="1"/>
</dbReference>
<name>A0A4U3L431_9BACT</name>
<evidence type="ECO:0000313" key="2">
    <source>
        <dbReference type="Proteomes" id="UP000305848"/>
    </source>
</evidence>
<dbReference type="SUPFAM" id="SSF55909">
    <property type="entry name" value="Pentein"/>
    <property type="match status" value="1"/>
</dbReference>
<dbReference type="OrthoDB" id="9788268at2"/>
<gene>
    <name evidence="1" type="ORF">FC093_07270</name>
</gene>
<proteinExistence type="predicted"/>
<evidence type="ECO:0000313" key="1">
    <source>
        <dbReference type="EMBL" id="TKK69868.1"/>
    </source>
</evidence>
<dbReference type="PANTHER" id="PTHR43224">
    <property type="entry name" value="AMIDINOTRANSFERASE"/>
    <property type="match status" value="1"/>
</dbReference>
<dbReference type="InterPro" id="IPR014541">
    <property type="entry name" value="Amdntrnsf_FN0238"/>
</dbReference>
<dbReference type="Gene3D" id="3.75.10.10">
    <property type="entry name" value="L-arginine/glycine Amidinotransferase, Chain A"/>
    <property type="match status" value="1"/>
</dbReference>
<keyword evidence="1" id="KW-0808">Transferase</keyword>
<dbReference type="RefSeq" id="WP_137261090.1">
    <property type="nucleotide sequence ID" value="NZ_SZQL01000004.1"/>
</dbReference>
<dbReference type="GO" id="GO:0016740">
    <property type="term" value="F:transferase activity"/>
    <property type="evidence" value="ECO:0007669"/>
    <property type="project" value="UniProtKB-KW"/>
</dbReference>
<dbReference type="PIRSF" id="PIRSF028188">
    <property type="entry name" value="Amdntrnsf_FN0238"/>
    <property type="match status" value="1"/>
</dbReference>
<dbReference type="Proteomes" id="UP000305848">
    <property type="component" value="Unassembled WGS sequence"/>
</dbReference>
<keyword evidence="2" id="KW-1185">Reference proteome</keyword>
<reference evidence="1 2" key="1">
    <citation type="submission" date="2019-05" db="EMBL/GenBank/DDBJ databases">
        <title>Panacibacter sp. strain 17mud1-8 Genome sequencing and assembly.</title>
        <authorList>
            <person name="Chhetri G."/>
        </authorList>
    </citation>
    <scope>NUCLEOTIDE SEQUENCE [LARGE SCALE GENOMIC DNA]</scope>
    <source>
        <strain evidence="1 2">17mud1-8</strain>
    </source>
</reference>
<sequence>MKQTATTLLMIRPASFGFNAETAASNVFQGSVPMSEHQVQVKAVEEFDRFTNTLKVHGIDVLVIEDTPYPVKPDAVFPNNWFCTLQDGTVATFPMHTANRRIEVRNDLIQTLKDNYIVTNTEDWTTYDADNLFLEGTGSMIIDHENKIIYACLSPRTNKTLLEQFAQAHGYTAVSFHAMDEKGIEVYHTNVMMHIGVDYTVICLDTIKDETERKQVVDSLNKTGHKIINISMEQVHHYAGNMLQVKSNDGVLYTILSQQAYNSLDGQQKQQLQEHTNLLPVNIDTIETVGGGSVRCMMAEIFLHKKRVATA</sequence>
<dbReference type="PANTHER" id="PTHR43224:SF1">
    <property type="entry name" value="AMIDINOTRANSFERASE"/>
    <property type="match status" value="1"/>
</dbReference>
<comment type="caution">
    <text evidence="1">The sequence shown here is derived from an EMBL/GenBank/DDBJ whole genome shotgun (WGS) entry which is preliminary data.</text>
</comment>
<protein>
    <submittedName>
        <fullName evidence="1">Amidinotransferase</fullName>
    </submittedName>
</protein>
<organism evidence="1 2">
    <name type="scientific">Ilyomonas limi</name>
    <dbReference type="NCBI Taxonomy" id="2575867"/>
    <lineage>
        <taxon>Bacteria</taxon>
        <taxon>Pseudomonadati</taxon>
        <taxon>Bacteroidota</taxon>
        <taxon>Chitinophagia</taxon>
        <taxon>Chitinophagales</taxon>
        <taxon>Chitinophagaceae</taxon>
        <taxon>Ilyomonas</taxon>
    </lineage>
</organism>